<organism evidence="2">
    <name type="scientific">termite gut metagenome</name>
    <dbReference type="NCBI Taxonomy" id="433724"/>
    <lineage>
        <taxon>unclassified sequences</taxon>
        <taxon>metagenomes</taxon>
        <taxon>organismal metagenomes</taxon>
    </lineage>
</organism>
<gene>
    <name evidence="2" type="ORF">EZS27_000390</name>
</gene>
<dbReference type="Gene3D" id="2.60.40.1190">
    <property type="match status" value="1"/>
</dbReference>
<dbReference type="InterPro" id="IPR010502">
    <property type="entry name" value="Carb-bd_dom_fam9"/>
</dbReference>
<dbReference type="AlphaFoldDB" id="A0A5J4T283"/>
<accession>A0A5J4T283</accession>
<protein>
    <recommendedName>
        <fullName evidence="1">Carbohydrate-binding domain-containing protein</fullName>
    </recommendedName>
</protein>
<dbReference type="GO" id="GO:0016052">
    <property type="term" value="P:carbohydrate catabolic process"/>
    <property type="evidence" value="ECO:0007669"/>
    <property type="project" value="InterPro"/>
</dbReference>
<reference evidence="2" key="1">
    <citation type="submission" date="2019-03" db="EMBL/GenBank/DDBJ databases">
        <title>Single cell metagenomics reveals metabolic interactions within the superorganism composed of flagellate Streblomastix strix and complex community of Bacteroidetes bacteria on its surface.</title>
        <authorList>
            <person name="Treitli S.C."/>
            <person name="Kolisko M."/>
            <person name="Husnik F."/>
            <person name="Keeling P."/>
            <person name="Hampl V."/>
        </authorList>
    </citation>
    <scope>NUCLEOTIDE SEQUENCE</scope>
    <source>
        <strain evidence="2">STM</strain>
    </source>
</reference>
<dbReference type="Pfam" id="PF16011">
    <property type="entry name" value="CBM9_2"/>
    <property type="match status" value="1"/>
</dbReference>
<name>A0A5J4T283_9ZZZZ</name>
<proteinExistence type="predicted"/>
<dbReference type="GO" id="GO:0004553">
    <property type="term" value="F:hydrolase activity, hydrolyzing O-glycosyl compounds"/>
    <property type="evidence" value="ECO:0007669"/>
    <property type="project" value="InterPro"/>
</dbReference>
<sequence length="216" mass="24960">MNSLIVKRLINKPLDIANIPSIFDIEEIKYHSISDVNWREYPYKPNVNFRIAHDGTTIYLNYQVDESDIQAVCDKDGGEVWNDSCVEFFLSFDGKMYYNIESNCIGKILIATGTDRNDRISLSQELIRKVQRYSSLGCLPVKNLTGKWELSLLIPIDIFYLSHINNLDGIHAKGNFYKCGDKLKVPHFLSWNPINSEVPNFHLSNFFGKLEFEKKL</sequence>
<evidence type="ECO:0000313" key="2">
    <source>
        <dbReference type="EMBL" id="KAA6352208.1"/>
    </source>
</evidence>
<dbReference type="GO" id="GO:0030246">
    <property type="term" value="F:carbohydrate binding"/>
    <property type="evidence" value="ECO:0007669"/>
    <property type="project" value="InterPro"/>
</dbReference>
<evidence type="ECO:0000259" key="1">
    <source>
        <dbReference type="Pfam" id="PF16011"/>
    </source>
</evidence>
<dbReference type="EMBL" id="SNRY01000004">
    <property type="protein sequence ID" value="KAA6352208.1"/>
    <property type="molecule type" value="Genomic_DNA"/>
</dbReference>
<dbReference type="SUPFAM" id="SSF49344">
    <property type="entry name" value="CBD9-like"/>
    <property type="match status" value="1"/>
</dbReference>
<dbReference type="CDD" id="cd09620">
    <property type="entry name" value="CBM9_like_3"/>
    <property type="match status" value="1"/>
</dbReference>
<feature type="domain" description="Carbohydrate-binding" evidence="1">
    <location>
        <begin position="19"/>
        <end position="212"/>
    </location>
</feature>
<comment type="caution">
    <text evidence="2">The sequence shown here is derived from an EMBL/GenBank/DDBJ whole genome shotgun (WGS) entry which is preliminary data.</text>
</comment>